<dbReference type="PANTHER" id="PTHR37313:SF1">
    <property type="entry name" value="UPF0749 PROTEIN RV1823"/>
    <property type="match status" value="1"/>
</dbReference>
<organism evidence="3 4">
    <name type="scientific">Nocardioides deserti</name>
    <dbReference type="NCBI Taxonomy" id="1588644"/>
    <lineage>
        <taxon>Bacteria</taxon>
        <taxon>Bacillati</taxon>
        <taxon>Actinomycetota</taxon>
        <taxon>Actinomycetes</taxon>
        <taxon>Propionibacteriales</taxon>
        <taxon>Nocardioidaceae</taxon>
        <taxon>Nocardioides</taxon>
    </lineage>
</organism>
<dbReference type="Gene3D" id="3.30.70.1880">
    <property type="entry name" value="Protein of unknown function DUF881"/>
    <property type="match status" value="1"/>
</dbReference>
<dbReference type="InterPro" id="IPR010273">
    <property type="entry name" value="DUF881"/>
</dbReference>
<proteinExistence type="inferred from homology"/>
<dbReference type="PANTHER" id="PTHR37313">
    <property type="entry name" value="UPF0749 PROTEIN RV1825"/>
    <property type="match status" value="1"/>
</dbReference>
<keyword evidence="2" id="KW-0175">Coiled coil</keyword>
<reference evidence="3 4" key="1">
    <citation type="submission" date="2020-08" db="EMBL/GenBank/DDBJ databases">
        <title>novel species in genus Nocardioides.</title>
        <authorList>
            <person name="Zhang G."/>
        </authorList>
    </citation>
    <scope>NUCLEOTIDE SEQUENCE [LARGE SCALE GENOMIC DNA]</scope>
    <source>
        <strain evidence="3 4">SC8A-24</strain>
    </source>
</reference>
<name>A0ABR6UCM3_9ACTN</name>
<sequence length="309" mass="33903">MPDERAGTPEPDRLTPARVRLPLLTLITQQSLDEDYLHAAERRALAVRAAREAGAAAGPEAGEQPARPEMARHRVAAVVAVVFGLLATTAFVQTSRNEDVDAASRATLVRRVTDERERVANLQDRIVDLREENAELERGLTRARASHEAEVTRLRRVQTRTGYVAVRGPGVSITLDDGPPEITDSEVKDVDLRIAVNGLWRVGAEAIAINGQRLTALSAIRSSGLVVRVNKVNLSPPYRVEAIGDTRTLQSRFLDSTEGSWMLQLENDYGIAFDMDNDDDLALPAARLRELRSVRPLGDDDKGPPEETP</sequence>
<keyword evidence="4" id="KW-1185">Reference proteome</keyword>
<dbReference type="Proteomes" id="UP000604001">
    <property type="component" value="Unassembled WGS sequence"/>
</dbReference>
<feature type="coiled-coil region" evidence="2">
    <location>
        <begin position="105"/>
        <end position="146"/>
    </location>
</feature>
<accession>A0ABR6UCM3</accession>
<dbReference type="Pfam" id="PF05949">
    <property type="entry name" value="DUF881"/>
    <property type="match status" value="1"/>
</dbReference>
<dbReference type="RefSeq" id="WP_186347370.1">
    <property type="nucleotide sequence ID" value="NZ_BMMR01000001.1"/>
</dbReference>
<dbReference type="EMBL" id="JACMYC010000017">
    <property type="protein sequence ID" value="MBC2962187.1"/>
    <property type="molecule type" value="Genomic_DNA"/>
</dbReference>
<evidence type="ECO:0000313" key="3">
    <source>
        <dbReference type="EMBL" id="MBC2962187.1"/>
    </source>
</evidence>
<evidence type="ECO:0000256" key="2">
    <source>
        <dbReference type="SAM" id="Coils"/>
    </source>
</evidence>
<evidence type="ECO:0000313" key="4">
    <source>
        <dbReference type="Proteomes" id="UP000604001"/>
    </source>
</evidence>
<gene>
    <name evidence="3" type="ORF">H7344_17995</name>
</gene>
<comment type="caution">
    <text evidence="3">The sequence shown here is derived from an EMBL/GenBank/DDBJ whole genome shotgun (WGS) entry which is preliminary data.</text>
</comment>
<comment type="similarity">
    <text evidence="1">Belongs to the UPF0749 family.</text>
</comment>
<evidence type="ECO:0000256" key="1">
    <source>
        <dbReference type="ARBA" id="ARBA00009108"/>
    </source>
</evidence>
<protein>
    <submittedName>
        <fullName evidence="3">DUF881 domain-containing protein</fullName>
    </submittedName>
</protein>